<dbReference type="EMBL" id="JBFDAA010000018">
    <property type="protein sequence ID" value="KAL1116323.1"/>
    <property type="molecule type" value="Genomic_DNA"/>
</dbReference>
<dbReference type="AlphaFoldDB" id="A0ABD0YDI3"/>
<dbReference type="Proteomes" id="UP001558652">
    <property type="component" value="Unassembled WGS sequence"/>
</dbReference>
<reference evidence="1 2" key="1">
    <citation type="submission" date="2024-07" db="EMBL/GenBank/DDBJ databases">
        <title>Chromosome-level genome assembly of the water stick insect Ranatra chinensis (Heteroptera: Nepidae).</title>
        <authorList>
            <person name="Liu X."/>
        </authorList>
    </citation>
    <scope>NUCLEOTIDE SEQUENCE [LARGE SCALE GENOMIC DNA]</scope>
    <source>
        <strain evidence="1">Cailab_2021Rc</strain>
        <tissue evidence="1">Muscle</tissue>
    </source>
</reference>
<proteinExistence type="predicted"/>
<gene>
    <name evidence="1" type="ORF">AAG570_005818</name>
</gene>
<sequence length="203" mass="24154">MQAELPLDPDDQRRTLLQQVHLEQNIPVTEEDIERINYYLEKGFEPDMLEPFPDKLLDKARDSIPLKSRKKFVAVLRTLEQEVKSYYEFGLRVAILDYIMLDKSERRRLNITHYPQRFPALTLRSPVYWHQMFITCSEKQSRNLFIGHPVLRALRTLWFDKYKDMIIVPFSALQTVGLPMKHEAFRSLVEKLCRIAKSTIEEE</sequence>
<evidence type="ECO:0000313" key="2">
    <source>
        <dbReference type="Proteomes" id="UP001558652"/>
    </source>
</evidence>
<protein>
    <submittedName>
        <fullName evidence="1">Uncharacterized protein</fullName>
    </submittedName>
</protein>
<name>A0ABD0YDI3_9HEMI</name>
<keyword evidence="2" id="KW-1185">Reference proteome</keyword>
<accession>A0ABD0YDI3</accession>
<comment type="caution">
    <text evidence="1">The sequence shown here is derived from an EMBL/GenBank/DDBJ whole genome shotgun (WGS) entry which is preliminary data.</text>
</comment>
<evidence type="ECO:0000313" key="1">
    <source>
        <dbReference type="EMBL" id="KAL1116323.1"/>
    </source>
</evidence>
<organism evidence="1 2">
    <name type="scientific">Ranatra chinensis</name>
    <dbReference type="NCBI Taxonomy" id="642074"/>
    <lineage>
        <taxon>Eukaryota</taxon>
        <taxon>Metazoa</taxon>
        <taxon>Ecdysozoa</taxon>
        <taxon>Arthropoda</taxon>
        <taxon>Hexapoda</taxon>
        <taxon>Insecta</taxon>
        <taxon>Pterygota</taxon>
        <taxon>Neoptera</taxon>
        <taxon>Paraneoptera</taxon>
        <taxon>Hemiptera</taxon>
        <taxon>Heteroptera</taxon>
        <taxon>Panheteroptera</taxon>
        <taxon>Nepomorpha</taxon>
        <taxon>Nepidae</taxon>
        <taxon>Ranatrinae</taxon>
        <taxon>Ranatra</taxon>
    </lineage>
</organism>